<dbReference type="GO" id="GO:0051666">
    <property type="term" value="P:actin cortical patch localization"/>
    <property type="evidence" value="ECO:0007669"/>
    <property type="project" value="TreeGrafter"/>
</dbReference>
<dbReference type="GO" id="GO:0006897">
    <property type="term" value="P:endocytosis"/>
    <property type="evidence" value="ECO:0007669"/>
    <property type="project" value="InterPro"/>
</dbReference>
<dbReference type="GO" id="GO:0035091">
    <property type="term" value="F:phosphatidylinositol binding"/>
    <property type="evidence" value="ECO:0007669"/>
    <property type="project" value="InterPro"/>
</dbReference>
<accession>A0AAD7KCL2</accession>
<proteinExistence type="predicted"/>
<name>A0AAD7KCL2_9AGAR</name>
<dbReference type="GO" id="GO:0043130">
    <property type="term" value="F:ubiquitin binding"/>
    <property type="evidence" value="ECO:0007669"/>
    <property type="project" value="InterPro"/>
</dbReference>
<reference evidence="2" key="1">
    <citation type="submission" date="2023-03" db="EMBL/GenBank/DDBJ databases">
        <title>Massive genome expansion in bonnet fungi (Mycena s.s.) driven by repeated elements and novel gene families across ecological guilds.</title>
        <authorList>
            <consortium name="Lawrence Berkeley National Laboratory"/>
            <person name="Harder C.B."/>
            <person name="Miyauchi S."/>
            <person name="Viragh M."/>
            <person name="Kuo A."/>
            <person name="Thoen E."/>
            <person name="Andreopoulos B."/>
            <person name="Lu D."/>
            <person name="Skrede I."/>
            <person name="Drula E."/>
            <person name="Henrissat B."/>
            <person name="Morin E."/>
            <person name="Kohler A."/>
            <person name="Barry K."/>
            <person name="LaButti K."/>
            <person name="Morin E."/>
            <person name="Salamov A."/>
            <person name="Lipzen A."/>
            <person name="Mereny Z."/>
            <person name="Hegedus B."/>
            <person name="Baldrian P."/>
            <person name="Stursova M."/>
            <person name="Weitz H."/>
            <person name="Taylor A."/>
            <person name="Grigoriev I.V."/>
            <person name="Nagy L.G."/>
            <person name="Martin F."/>
            <person name="Kauserud H."/>
        </authorList>
    </citation>
    <scope>NUCLEOTIDE SEQUENCE</scope>
    <source>
        <strain evidence="2">CBHHK188m</strain>
    </source>
</reference>
<gene>
    <name evidence="2" type="ORF">DFH07DRAFT_387511</name>
</gene>
<dbReference type="SUPFAM" id="SSF89009">
    <property type="entry name" value="GAT-like domain"/>
    <property type="match status" value="1"/>
</dbReference>
<feature type="region of interest" description="Disordered" evidence="1">
    <location>
        <begin position="63"/>
        <end position="106"/>
    </location>
</feature>
<dbReference type="AlphaFoldDB" id="A0AAD7KCL2"/>
<protein>
    <submittedName>
        <fullName evidence="2">Uncharacterized protein</fullName>
    </submittedName>
</protein>
<evidence type="ECO:0000256" key="1">
    <source>
        <dbReference type="SAM" id="MobiDB-lite"/>
    </source>
</evidence>
<dbReference type="InterPro" id="IPR045007">
    <property type="entry name" value="LSB5"/>
</dbReference>
<dbReference type="GO" id="GO:0030479">
    <property type="term" value="C:actin cortical patch"/>
    <property type="evidence" value="ECO:0007669"/>
    <property type="project" value="TreeGrafter"/>
</dbReference>
<comment type="caution">
    <text evidence="2">The sequence shown here is derived from an EMBL/GenBank/DDBJ whole genome shotgun (WGS) entry which is preliminary data.</text>
</comment>
<evidence type="ECO:0000313" key="3">
    <source>
        <dbReference type="Proteomes" id="UP001215280"/>
    </source>
</evidence>
<sequence length="234" mass="25319">MLSNCSHIFMRQSTSPHFLVTLQDLLESSRTSPSVRERVMAALADAVSTDLGFRLLWRRVRSPALSPTSSGGDASASDDDYSEGAAAVTPASGTASPPPLPDEDMGWLIDECATGTKNATLLRQALETAPPEILVNTENIIGGLHKKCMDSHKIILTWIPHVGDPERSGREEEALRALLGANETLLETIKLYDDIKRAVKWIVWAEFSCTRPDELPVTAGGARPIAVHRPVGAL</sequence>
<dbReference type="Proteomes" id="UP001215280">
    <property type="component" value="Unassembled WGS sequence"/>
</dbReference>
<dbReference type="GO" id="GO:0007015">
    <property type="term" value="P:actin filament organization"/>
    <property type="evidence" value="ECO:0007669"/>
    <property type="project" value="InterPro"/>
</dbReference>
<organism evidence="2 3">
    <name type="scientific">Mycena maculata</name>
    <dbReference type="NCBI Taxonomy" id="230809"/>
    <lineage>
        <taxon>Eukaryota</taxon>
        <taxon>Fungi</taxon>
        <taxon>Dikarya</taxon>
        <taxon>Basidiomycota</taxon>
        <taxon>Agaricomycotina</taxon>
        <taxon>Agaricomycetes</taxon>
        <taxon>Agaricomycetidae</taxon>
        <taxon>Agaricales</taxon>
        <taxon>Marasmiineae</taxon>
        <taxon>Mycenaceae</taxon>
        <taxon>Mycena</taxon>
    </lineage>
</organism>
<keyword evidence="3" id="KW-1185">Reference proteome</keyword>
<evidence type="ECO:0000313" key="2">
    <source>
        <dbReference type="EMBL" id="KAJ7781784.1"/>
    </source>
</evidence>
<dbReference type="EMBL" id="JARJLG010000004">
    <property type="protein sequence ID" value="KAJ7781784.1"/>
    <property type="molecule type" value="Genomic_DNA"/>
</dbReference>
<dbReference type="PANTHER" id="PTHR47789">
    <property type="entry name" value="LAS SEVENTEEN-BINDING PROTEIN 5"/>
    <property type="match status" value="1"/>
</dbReference>
<dbReference type="PANTHER" id="PTHR47789:SF2">
    <property type="entry name" value="VHS DOMAIN-CONTAINING PROTEIN"/>
    <property type="match status" value="1"/>
</dbReference>